<protein>
    <submittedName>
        <fullName evidence="1">Phytanoyl-CoA dioxygenase family protein</fullName>
    </submittedName>
</protein>
<evidence type="ECO:0000313" key="2">
    <source>
        <dbReference type="Proteomes" id="UP000480178"/>
    </source>
</evidence>
<sequence length="261" mass="29009">MEEVLNQQQIDQFIHEGFVRIDQAFSEEIAAQVRSILWKDLGCDPTDPTTWTKPVIRLGMYSQEPFIQAACTPILHAAFDQLVGPGKWIPCKSMGIFPVRFPSPNDPGDTGWHVDASFPGSEPTNYFEWRVNVQSKGRALLMLFLFSNVSENDAPTRIRVGSHLDVAKVLQPAGETGLPFMELAGKLAELTERQEILATGKAGTVYLCHPFLVHGAQPHHGNEPRFLAQPPLILKEDLQIEGKSGKYTPVEEAIRLGVNLQ</sequence>
<dbReference type="Gene3D" id="2.60.120.620">
    <property type="entry name" value="q2cbj1_9rhob like domain"/>
    <property type="match status" value="1"/>
</dbReference>
<reference evidence="1 2" key="1">
    <citation type="submission" date="2020-01" db="EMBL/GenBank/DDBJ databases">
        <authorList>
            <person name="Kim M.K."/>
        </authorList>
    </citation>
    <scope>NUCLEOTIDE SEQUENCE [LARGE SCALE GENOMIC DNA]</scope>
    <source>
        <strain evidence="1 2">172606-1</strain>
    </source>
</reference>
<dbReference type="SUPFAM" id="SSF51197">
    <property type="entry name" value="Clavaminate synthase-like"/>
    <property type="match status" value="1"/>
</dbReference>
<proteinExistence type="predicted"/>
<evidence type="ECO:0000313" key="1">
    <source>
        <dbReference type="EMBL" id="QHT72013.1"/>
    </source>
</evidence>
<accession>A0A6C0GWN8</accession>
<dbReference type="EMBL" id="CP048222">
    <property type="protein sequence ID" value="QHT72013.1"/>
    <property type="molecule type" value="Genomic_DNA"/>
</dbReference>
<dbReference type="GO" id="GO:0016706">
    <property type="term" value="F:2-oxoglutarate-dependent dioxygenase activity"/>
    <property type="evidence" value="ECO:0007669"/>
    <property type="project" value="UniProtKB-ARBA"/>
</dbReference>
<gene>
    <name evidence="1" type="ORF">GXP67_13240</name>
</gene>
<dbReference type="InterPro" id="IPR008775">
    <property type="entry name" value="Phytyl_CoA_dOase-like"/>
</dbReference>
<keyword evidence="1" id="KW-0223">Dioxygenase</keyword>
<name>A0A6C0GWN8_9BACT</name>
<dbReference type="Pfam" id="PF05721">
    <property type="entry name" value="PhyH"/>
    <property type="match status" value="1"/>
</dbReference>
<dbReference type="AlphaFoldDB" id="A0A6C0GWN8"/>
<keyword evidence="1" id="KW-0560">Oxidoreductase</keyword>
<keyword evidence="2" id="KW-1185">Reference proteome</keyword>
<dbReference type="Proteomes" id="UP000480178">
    <property type="component" value="Chromosome"/>
</dbReference>
<organism evidence="1 2">
    <name type="scientific">Rhodocytophaga rosea</name>
    <dbReference type="NCBI Taxonomy" id="2704465"/>
    <lineage>
        <taxon>Bacteria</taxon>
        <taxon>Pseudomonadati</taxon>
        <taxon>Bacteroidota</taxon>
        <taxon>Cytophagia</taxon>
        <taxon>Cytophagales</taxon>
        <taxon>Rhodocytophagaceae</taxon>
        <taxon>Rhodocytophaga</taxon>
    </lineage>
</organism>
<dbReference type="KEGG" id="rhoz:GXP67_13240"/>